<evidence type="ECO:0000313" key="2">
    <source>
        <dbReference type="Proteomes" id="UP000095517"/>
    </source>
</evidence>
<dbReference type="RefSeq" id="WP_055279031.1">
    <property type="nucleotide sequence ID" value="NZ_CABIXA010000009.1"/>
</dbReference>
<sequence>MMKLNLSDIRYNWVVIFIIQLLLSPGIDVFSQAMPVDTVYNQSYDWRPGQRETLPEWVFASQRKGRVVGISDPCMKSEAARMLALQRAAYLYSLQQGVQLRLLSDVFSTMETASNTYEDQRNKMLVLGVIEHPVQHVSYRIEHEYTSIFGEKFLEVSFTPSNDSCDFSYHSVSELMLLFTKERVEEEEVKFNLLLESDSCREQSDQSWFQLKGTQSFPQIISYMNGVEICSSQEDCWYEDAGFGGQDGLEKMDMRNAFWNAYMSSLVKALLLYPFSNVNVKQVDDRFNGDTDSGCGLYREKVVAVLSISPFIKDIRNNKLYVDWQITEQQNIIRK</sequence>
<reference evidence="1 2" key="1">
    <citation type="submission" date="2015-09" db="EMBL/GenBank/DDBJ databases">
        <authorList>
            <consortium name="Pathogen Informatics"/>
        </authorList>
    </citation>
    <scope>NUCLEOTIDE SEQUENCE [LARGE SCALE GENOMIC DNA]</scope>
    <source>
        <strain evidence="1 2">2789STDY5608840</strain>
    </source>
</reference>
<protein>
    <submittedName>
        <fullName evidence="1">Uncharacterized protein</fullName>
    </submittedName>
</protein>
<proteinExistence type="predicted"/>
<name>A0A174F6Y8_9BACE</name>
<organism evidence="1 2">
    <name type="scientific">Bacteroides finegoldii</name>
    <dbReference type="NCBI Taxonomy" id="338188"/>
    <lineage>
        <taxon>Bacteria</taxon>
        <taxon>Pseudomonadati</taxon>
        <taxon>Bacteroidota</taxon>
        <taxon>Bacteroidia</taxon>
        <taxon>Bacteroidales</taxon>
        <taxon>Bacteroidaceae</taxon>
        <taxon>Bacteroides</taxon>
    </lineage>
</organism>
<dbReference type="EMBL" id="CYZH01000009">
    <property type="protein sequence ID" value="CUO44658.1"/>
    <property type="molecule type" value="Genomic_DNA"/>
</dbReference>
<gene>
    <name evidence="1" type="ORF">ERS852397_02051</name>
</gene>
<accession>A0A174F6Y8</accession>
<evidence type="ECO:0000313" key="1">
    <source>
        <dbReference type="EMBL" id="CUO44658.1"/>
    </source>
</evidence>
<dbReference type="AlphaFoldDB" id="A0A174F6Y8"/>
<dbReference type="Proteomes" id="UP000095517">
    <property type="component" value="Unassembled WGS sequence"/>
</dbReference>
<dbReference type="STRING" id="338188.ERS852397_02051"/>